<keyword evidence="6 8" id="KW-1133">Transmembrane helix</keyword>
<evidence type="ECO:0000256" key="3">
    <source>
        <dbReference type="ARBA" id="ARBA00022448"/>
    </source>
</evidence>
<dbReference type="Proteomes" id="UP000028945">
    <property type="component" value="Chromosome"/>
</dbReference>
<keyword evidence="7 8" id="KW-0472">Membrane</keyword>
<dbReference type="GO" id="GO:0005886">
    <property type="term" value="C:plasma membrane"/>
    <property type="evidence" value="ECO:0007669"/>
    <property type="project" value="UniProtKB-SubCell"/>
</dbReference>
<dbReference type="PANTHER" id="PTHR30003">
    <property type="entry name" value="L-LACTATE PERMEASE"/>
    <property type="match status" value="1"/>
</dbReference>
<feature type="transmembrane region" description="Helical" evidence="8">
    <location>
        <begin position="136"/>
        <end position="155"/>
    </location>
</feature>
<evidence type="ECO:0000256" key="4">
    <source>
        <dbReference type="ARBA" id="ARBA00022475"/>
    </source>
</evidence>
<feature type="transmembrane region" description="Helical" evidence="8">
    <location>
        <begin position="401"/>
        <end position="419"/>
    </location>
</feature>
<reference evidence="9 10" key="1">
    <citation type="journal article" date="2014" name="BMC Genomics">
        <title>A genomic perspective on a new bacterial genus and species from the Alcaligenaceae family, Basilea psittacipulmonis.</title>
        <authorList>
            <person name="Whiteson K.L."/>
            <person name="Hernandez D."/>
            <person name="Lazarevic V."/>
            <person name="Gaia N."/>
            <person name="Farinelli L."/>
            <person name="Francois P."/>
            <person name="Pilo P."/>
            <person name="Frey J."/>
            <person name="Schrenzel J."/>
        </authorList>
    </citation>
    <scope>NUCLEOTIDE SEQUENCE [LARGE SCALE GENOMIC DNA]</scope>
    <source>
        <strain evidence="9 10">DSM 24701</strain>
    </source>
</reference>
<name>A0A077DGL2_9BURK</name>
<organism evidence="9 10">
    <name type="scientific">Basilea psittacipulmonis DSM 24701</name>
    <dbReference type="NCBI Taxonomy" id="1072685"/>
    <lineage>
        <taxon>Bacteria</taxon>
        <taxon>Pseudomonadati</taxon>
        <taxon>Pseudomonadota</taxon>
        <taxon>Betaproteobacteria</taxon>
        <taxon>Burkholderiales</taxon>
        <taxon>Alcaligenaceae</taxon>
        <taxon>Basilea</taxon>
    </lineage>
</organism>
<dbReference type="PANTHER" id="PTHR30003:SF0">
    <property type="entry name" value="GLYCOLATE PERMEASE GLCA-RELATED"/>
    <property type="match status" value="1"/>
</dbReference>
<accession>A0A077DGL2</accession>
<evidence type="ECO:0000256" key="8">
    <source>
        <dbReference type="RuleBase" id="RU365092"/>
    </source>
</evidence>
<keyword evidence="8" id="KW-0997">Cell inner membrane</keyword>
<dbReference type="Pfam" id="PF02652">
    <property type="entry name" value="Lactate_perm"/>
    <property type="match status" value="1"/>
</dbReference>
<feature type="transmembrane region" description="Helical" evidence="8">
    <location>
        <begin position="225"/>
        <end position="247"/>
    </location>
</feature>
<dbReference type="STRING" id="1072685.IX83_04230"/>
<feature type="transmembrane region" description="Helical" evidence="8">
    <location>
        <begin position="291"/>
        <end position="317"/>
    </location>
</feature>
<dbReference type="HOGENOM" id="CLU_021628_0_0_4"/>
<feature type="transmembrane region" description="Helical" evidence="8">
    <location>
        <begin position="162"/>
        <end position="184"/>
    </location>
</feature>
<feature type="transmembrane region" description="Helical" evidence="8">
    <location>
        <begin position="522"/>
        <end position="540"/>
    </location>
</feature>
<comment type="similarity">
    <text evidence="2 8">Belongs to the lactate permease family.</text>
</comment>
<dbReference type="eggNOG" id="COG1620">
    <property type="taxonomic scope" value="Bacteria"/>
</dbReference>
<dbReference type="OrthoDB" id="9761056at2"/>
<evidence type="ECO:0000256" key="7">
    <source>
        <dbReference type="ARBA" id="ARBA00023136"/>
    </source>
</evidence>
<keyword evidence="4" id="KW-1003">Cell membrane</keyword>
<dbReference type="GO" id="GO:0015295">
    <property type="term" value="F:solute:proton symporter activity"/>
    <property type="evidence" value="ECO:0007669"/>
    <property type="project" value="TreeGrafter"/>
</dbReference>
<keyword evidence="5 8" id="KW-0812">Transmembrane</keyword>
<feature type="transmembrane region" description="Helical" evidence="8">
    <location>
        <begin position="190"/>
        <end position="213"/>
    </location>
</feature>
<evidence type="ECO:0000313" key="9">
    <source>
        <dbReference type="EMBL" id="AIL32617.1"/>
    </source>
</evidence>
<proteinExistence type="inferred from homology"/>
<protein>
    <recommendedName>
        <fullName evidence="8">L-lactate permease</fullName>
    </recommendedName>
</protein>
<dbReference type="EMBL" id="CP009238">
    <property type="protein sequence ID" value="AIL32617.1"/>
    <property type="molecule type" value="Genomic_DNA"/>
</dbReference>
<keyword evidence="3 8" id="KW-0813">Transport</keyword>
<comment type="function">
    <text evidence="8">Uptake of L-lactate across the membrane. Can also transport D-lactate and glycolate.</text>
</comment>
<feature type="transmembrane region" description="Helical" evidence="8">
    <location>
        <begin position="113"/>
        <end position="130"/>
    </location>
</feature>
<dbReference type="NCBIfam" id="TIGR00795">
    <property type="entry name" value="lctP"/>
    <property type="match status" value="1"/>
</dbReference>
<feature type="transmembrane region" description="Helical" evidence="8">
    <location>
        <begin position="15"/>
        <end position="33"/>
    </location>
</feature>
<dbReference type="RefSeq" id="WP_038499514.1">
    <property type="nucleotide sequence ID" value="NZ_AFWK01000113.1"/>
</dbReference>
<dbReference type="AlphaFoldDB" id="A0A077DGL2"/>
<feature type="transmembrane region" description="Helical" evidence="8">
    <location>
        <begin position="40"/>
        <end position="59"/>
    </location>
</feature>
<feature type="transmembrane region" description="Helical" evidence="8">
    <location>
        <begin position="425"/>
        <end position="450"/>
    </location>
</feature>
<comment type="subcellular location">
    <subcellularLocation>
        <location evidence="8">Cell inner membrane</location>
        <topology evidence="8">Multi-pass membrane protein</topology>
    </subcellularLocation>
    <subcellularLocation>
        <location evidence="1">Cell membrane</location>
        <topology evidence="1">Multi-pass membrane protein</topology>
    </subcellularLocation>
</comment>
<evidence type="ECO:0000256" key="2">
    <source>
        <dbReference type="ARBA" id="ARBA00010100"/>
    </source>
</evidence>
<keyword evidence="10" id="KW-1185">Reference proteome</keyword>
<feature type="transmembrane region" description="Helical" evidence="8">
    <location>
        <begin position="71"/>
        <end position="92"/>
    </location>
</feature>
<dbReference type="InterPro" id="IPR003804">
    <property type="entry name" value="Lactate_perm"/>
</dbReference>
<evidence type="ECO:0000256" key="5">
    <source>
        <dbReference type="ARBA" id="ARBA00022692"/>
    </source>
</evidence>
<dbReference type="KEGG" id="bpsi:IX83_04230"/>
<sequence>MDIWVQNYLPINGSLWLSSLVAVLPIVFFFLALTKLKLKGYVAGGLTMLIALGVAIFAYRMPVAYAVSSALYGFLYGLWPIAWIIITAVFLYKVTVKTGQFDIIRNSIISITPDQRIQVILVAFCFGAFLEGATGFGASVAITAALLVGLGFNPLYAAGLSLIANTAPVAYGAMGLPILVAGQVTGADPFYIGQIVAKQLTVLTIILPFWLVAMMDGIKGIKQTWPVILVSGISYTITQLITSHYIGHELPNITSSLVSLVVTALFLKVWHPKEIFTFNKELSSEKDEKKVALSAKTVLVAWSPFIILTVMVCLWSVPSVKEALSFATIKFDWPYLNQLIAKAAPFAQQENDLIKVVYKVDVLGAVGTSIFLAAVLSILFLRLPLSQAVKTFGETLYELRYPIISIGFVLAFAFIANYSGLSSTLALLLAHTGLAFPFFSPFLGWLGVFLTGSDTSSNALFCSLQANTAHQIGVDSNLLTAVNTTGGVTGKMISPQSIAVACGAVGISGQESSLFKFTVKHSLIFCVMIGIITVLQAYVIT</sequence>
<evidence type="ECO:0000313" key="10">
    <source>
        <dbReference type="Proteomes" id="UP000028945"/>
    </source>
</evidence>
<gene>
    <name evidence="9" type="ORF">IX83_04230</name>
</gene>
<evidence type="ECO:0000256" key="1">
    <source>
        <dbReference type="ARBA" id="ARBA00004651"/>
    </source>
</evidence>
<feature type="transmembrane region" description="Helical" evidence="8">
    <location>
        <begin position="362"/>
        <end position="381"/>
    </location>
</feature>
<evidence type="ECO:0000256" key="6">
    <source>
        <dbReference type="ARBA" id="ARBA00022989"/>
    </source>
</evidence>
<dbReference type="GO" id="GO:0015129">
    <property type="term" value="F:lactate transmembrane transporter activity"/>
    <property type="evidence" value="ECO:0007669"/>
    <property type="project" value="UniProtKB-UniRule"/>
</dbReference>